<protein>
    <recommendedName>
        <fullName evidence="3">Apple domain-containing protein</fullName>
    </recommendedName>
</protein>
<reference evidence="4" key="1">
    <citation type="submission" date="2023-08" db="EMBL/GenBank/DDBJ databases">
        <authorList>
            <person name="Chen Y."/>
            <person name="Shah S."/>
            <person name="Dougan E. K."/>
            <person name="Thang M."/>
            <person name="Chan C."/>
        </authorList>
    </citation>
    <scope>NUCLEOTIDE SEQUENCE</scope>
</reference>
<dbReference type="Pfam" id="PF00024">
    <property type="entry name" value="PAN_1"/>
    <property type="match status" value="1"/>
</dbReference>
<dbReference type="GO" id="GO:0005576">
    <property type="term" value="C:extracellular region"/>
    <property type="evidence" value="ECO:0007669"/>
    <property type="project" value="InterPro"/>
</dbReference>
<dbReference type="Gene3D" id="3.50.4.10">
    <property type="entry name" value="Hepatocyte Growth Factor"/>
    <property type="match status" value="2"/>
</dbReference>
<evidence type="ECO:0000313" key="4">
    <source>
        <dbReference type="EMBL" id="CAJ1396415.1"/>
    </source>
</evidence>
<dbReference type="SUPFAM" id="SSF57414">
    <property type="entry name" value="Hairpin loop containing domain-like"/>
    <property type="match status" value="1"/>
</dbReference>
<keyword evidence="1" id="KW-0677">Repeat</keyword>
<feature type="domain" description="Apple" evidence="3">
    <location>
        <begin position="62"/>
        <end position="133"/>
    </location>
</feature>
<sequence length="229" mass="24514">MALWQRGDHACRRPCGAKEADDPKLLKEARHRPLAVAQAEAPAAAAAAAAARGPQQVTRQVCAEHGVSYLPLDMPGLPPMTAASGAACQKLCAQHPGAAYYSFFIASGNCHCQAAEVALQQKGWGFESGSTGCNKVSQHPDTVAIIKYLDQGCYEAGVFYPEVIPGETSWQADSLQCQRRCQELGRPCRGFSFYSLDQSCQLIQPGATRSYSVGVTSGPPSCEKREHLV</sequence>
<proteinExistence type="predicted"/>
<evidence type="ECO:0000259" key="3">
    <source>
        <dbReference type="SMART" id="SM00223"/>
    </source>
</evidence>
<evidence type="ECO:0000313" key="5">
    <source>
        <dbReference type="Proteomes" id="UP001178507"/>
    </source>
</evidence>
<dbReference type="GO" id="GO:0006508">
    <property type="term" value="P:proteolysis"/>
    <property type="evidence" value="ECO:0007669"/>
    <property type="project" value="InterPro"/>
</dbReference>
<comment type="caution">
    <text evidence="4">The sequence shown here is derived from an EMBL/GenBank/DDBJ whole genome shotgun (WGS) entry which is preliminary data.</text>
</comment>
<evidence type="ECO:0000256" key="1">
    <source>
        <dbReference type="ARBA" id="ARBA00022737"/>
    </source>
</evidence>
<keyword evidence="5" id="KW-1185">Reference proteome</keyword>
<evidence type="ECO:0000256" key="2">
    <source>
        <dbReference type="ARBA" id="ARBA00023157"/>
    </source>
</evidence>
<gene>
    <name evidence="4" type="ORF">EVOR1521_LOCUS20657</name>
</gene>
<feature type="domain" description="Apple" evidence="3">
    <location>
        <begin position="153"/>
        <end position="222"/>
    </location>
</feature>
<accession>A0AA36IYP9</accession>
<keyword evidence="2" id="KW-1015">Disulfide bond</keyword>
<name>A0AA36IYP9_9DINO</name>
<dbReference type="AlphaFoldDB" id="A0AA36IYP9"/>
<dbReference type="Proteomes" id="UP001178507">
    <property type="component" value="Unassembled WGS sequence"/>
</dbReference>
<dbReference type="EMBL" id="CAUJNA010003230">
    <property type="protein sequence ID" value="CAJ1396415.1"/>
    <property type="molecule type" value="Genomic_DNA"/>
</dbReference>
<organism evidence="4 5">
    <name type="scientific">Effrenium voratum</name>
    <dbReference type="NCBI Taxonomy" id="2562239"/>
    <lineage>
        <taxon>Eukaryota</taxon>
        <taxon>Sar</taxon>
        <taxon>Alveolata</taxon>
        <taxon>Dinophyceae</taxon>
        <taxon>Suessiales</taxon>
        <taxon>Symbiodiniaceae</taxon>
        <taxon>Effrenium</taxon>
    </lineage>
</organism>
<dbReference type="InterPro" id="IPR000177">
    <property type="entry name" value="Apple"/>
</dbReference>
<dbReference type="SMART" id="SM00223">
    <property type="entry name" value="APPLE"/>
    <property type="match status" value="2"/>
</dbReference>
<dbReference type="InterPro" id="IPR003609">
    <property type="entry name" value="Pan_app"/>
</dbReference>